<dbReference type="PANTHER" id="PTHR42850">
    <property type="entry name" value="METALLOPHOSPHOESTERASE"/>
    <property type="match status" value="1"/>
</dbReference>
<sequence>MIDIIGDIHGHADKLEELLLKLHYKKREGVYSHHNRKVLFVGDYIDRGPKIRETLNIVKSMVKSENAIALMGNHEYNALCFHLHDIRGGQLRKHSIKNIVQHYETLKQFQNRQKEYEEYLDWFKTLPLYIETDSFKAVHACWDNNNIEYLKKTLVNDRLTDELIYQSVKEGTELNVAIEETLKGKELSMPNGLYFTDKDGTRRNEIRLKWWEDPSKMTYKSISVLPIENLPEQPIELSELKSLNFYRDDDKKVFFGHYWLKGEPSLYKDNICCLDYSVAKHGKLVAYQLNGEKFLDKKNLVYV</sequence>
<proteinExistence type="predicted"/>
<dbReference type="Proteomes" id="UP001252186">
    <property type="component" value="Unassembled WGS sequence"/>
</dbReference>
<organism evidence="2 3">
    <name type="scientific">Urechidicola vernalis</name>
    <dbReference type="NCBI Taxonomy" id="3075600"/>
    <lineage>
        <taxon>Bacteria</taxon>
        <taxon>Pseudomonadati</taxon>
        <taxon>Bacteroidota</taxon>
        <taxon>Flavobacteriia</taxon>
        <taxon>Flavobacteriales</taxon>
        <taxon>Flavobacteriaceae</taxon>
        <taxon>Urechidicola</taxon>
    </lineage>
</organism>
<dbReference type="Gene3D" id="3.60.21.10">
    <property type="match status" value="1"/>
</dbReference>
<evidence type="ECO:0000313" key="3">
    <source>
        <dbReference type="Proteomes" id="UP001252186"/>
    </source>
</evidence>
<evidence type="ECO:0000259" key="1">
    <source>
        <dbReference type="Pfam" id="PF00149"/>
    </source>
</evidence>
<evidence type="ECO:0000313" key="2">
    <source>
        <dbReference type="EMBL" id="MDT0552122.1"/>
    </source>
</evidence>
<dbReference type="PANTHER" id="PTHR42850:SF7">
    <property type="entry name" value="BIS(5'-NUCLEOSYL)-TETRAPHOSPHATASE PRPE [ASYMMETRICAL]"/>
    <property type="match status" value="1"/>
</dbReference>
<accession>A0ABU2Y346</accession>
<dbReference type="RefSeq" id="WP_311591951.1">
    <property type="nucleotide sequence ID" value="NZ_JAVRHV010000001.1"/>
</dbReference>
<dbReference type="InterPro" id="IPR029052">
    <property type="entry name" value="Metallo-depent_PP-like"/>
</dbReference>
<feature type="domain" description="Calcineurin-like phosphoesterase" evidence="1">
    <location>
        <begin position="2"/>
        <end position="144"/>
    </location>
</feature>
<dbReference type="SUPFAM" id="SSF56300">
    <property type="entry name" value="Metallo-dependent phosphatases"/>
    <property type="match status" value="1"/>
</dbReference>
<dbReference type="PRINTS" id="PR00114">
    <property type="entry name" value="STPHPHTASE"/>
</dbReference>
<keyword evidence="3" id="KW-1185">Reference proteome</keyword>
<name>A0ABU2Y346_9FLAO</name>
<reference evidence="2 3" key="1">
    <citation type="submission" date="2023-09" db="EMBL/GenBank/DDBJ databases">
        <authorList>
            <person name="Rey-Velasco X."/>
        </authorList>
    </citation>
    <scope>NUCLEOTIDE SEQUENCE [LARGE SCALE GENOMIC DNA]</scope>
    <source>
        <strain evidence="2 3">P050</strain>
    </source>
</reference>
<comment type="caution">
    <text evidence="2">The sequence shown here is derived from an EMBL/GenBank/DDBJ whole genome shotgun (WGS) entry which is preliminary data.</text>
</comment>
<dbReference type="InterPro" id="IPR006186">
    <property type="entry name" value="Ser/Thr-sp_prot-phosphatase"/>
</dbReference>
<protein>
    <submittedName>
        <fullName evidence="2">Metallophosphoesterase</fullName>
    </submittedName>
</protein>
<dbReference type="InterPro" id="IPR004843">
    <property type="entry name" value="Calcineurin-like_PHP"/>
</dbReference>
<dbReference type="EMBL" id="JAVRHV010000001">
    <property type="protein sequence ID" value="MDT0552122.1"/>
    <property type="molecule type" value="Genomic_DNA"/>
</dbReference>
<dbReference type="InterPro" id="IPR050126">
    <property type="entry name" value="Ap4A_hydrolase"/>
</dbReference>
<dbReference type="Pfam" id="PF00149">
    <property type="entry name" value="Metallophos"/>
    <property type="match status" value="1"/>
</dbReference>
<gene>
    <name evidence="2" type="ORF">RM519_02580</name>
</gene>